<comment type="similarity">
    <text evidence="3">Belongs to the WD repeat cdt2 family.</text>
</comment>
<dbReference type="EMBL" id="QPFP01000007">
    <property type="protein sequence ID" value="TEB35367.1"/>
    <property type="molecule type" value="Genomic_DNA"/>
</dbReference>
<dbReference type="Pfam" id="PF00400">
    <property type="entry name" value="WD40"/>
    <property type="match status" value="4"/>
</dbReference>
<evidence type="ECO:0000313" key="7">
    <source>
        <dbReference type="Proteomes" id="UP000298030"/>
    </source>
</evidence>
<feature type="region of interest" description="Disordered" evidence="5">
    <location>
        <begin position="282"/>
        <end position="307"/>
    </location>
</feature>
<dbReference type="OrthoDB" id="2096344at2759"/>
<comment type="caution">
    <text evidence="6">The sequence shown here is derived from an EMBL/GenBank/DDBJ whole genome shotgun (WGS) entry which is preliminary data.</text>
</comment>
<keyword evidence="4" id="KW-0853">WD repeat</keyword>
<evidence type="ECO:0000256" key="3">
    <source>
        <dbReference type="ARBA" id="ARBA00038344"/>
    </source>
</evidence>
<feature type="region of interest" description="Disordered" evidence="5">
    <location>
        <begin position="38"/>
        <end position="80"/>
    </location>
</feature>
<dbReference type="PROSITE" id="PS50082">
    <property type="entry name" value="WD_REPEATS_2"/>
    <property type="match status" value="3"/>
</dbReference>
<accession>A0A4Y7TME3</accession>
<keyword evidence="7" id="KW-1185">Reference proteome</keyword>
<protein>
    <submittedName>
        <fullName evidence="6">WD40 repeat-like protein</fullName>
    </submittedName>
</protein>
<sequence>MLPSPSSSPQGPPHVLDPITNLAHIPQPQLLRQTSLKFFPTPPHEKKPKRQATLTGFGPNKPTIESSSDEEDWEPSDDEEDVFVAGPSTRPAHYGARAAQTYNRPTYLSIYASTSTLPVLQSFVSSHKADVFKCLSVQPDRHLTPPYACAYSHGARNGRTPYLAVAHEEGTVHIFNTSKRRDWDEEPQRQTITNHSNGVFDVQWDNSDSRIVTCSGDKSALITDVRTGQCTHGLAPQGSTVKCVAWDPNHQDLLATGSRDGSIHLFDLRVHEEWDDGLKMSNPVRAIPGAHQDLPKGKGRAKKGTPAAPGITSLLSASADGILKFWDLRCLTSGKKSRRRPRGILSLAAGRGPTAGYIFGLGADSQIHCYTLPSLTPDTSRRYTHPNLVSSGSFYVSISVSPCGRWLASGANSKDGKAFIFDVATRPSEINHASRGVQLNGQVGEVGAVDWAEDALATCADDGTVRVWRPDVVVYRSCVQQPEETRWDWAWAS</sequence>
<evidence type="ECO:0000256" key="5">
    <source>
        <dbReference type="SAM" id="MobiDB-lite"/>
    </source>
</evidence>
<organism evidence="6 7">
    <name type="scientific">Coprinellus micaceus</name>
    <name type="common">Glistening ink-cap mushroom</name>
    <name type="synonym">Coprinus micaceus</name>
    <dbReference type="NCBI Taxonomy" id="71717"/>
    <lineage>
        <taxon>Eukaryota</taxon>
        <taxon>Fungi</taxon>
        <taxon>Dikarya</taxon>
        <taxon>Basidiomycota</taxon>
        <taxon>Agaricomycotina</taxon>
        <taxon>Agaricomycetes</taxon>
        <taxon>Agaricomycetidae</taxon>
        <taxon>Agaricales</taxon>
        <taxon>Agaricineae</taxon>
        <taxon>Psathyrellaceae</taxon>
        <taxon>Coprinellus</taxon>
    </lineage>
</organism>
<feature type="repeat" description="WD" evidence="4">
    <location>
        <begin position="439"/>
        <end position="468"/>
    </location>
</feature>
<dbReference type="InterPro" id="IPR051865">
    <property type="entry name" value="WD-repeat_CDT2_adapter"/>
</dbReference>
<dbReference type="PANTHER" id="PTHR22852:SF0">
    <property type="entry name" value="DENTICLELESS PROTEIN HOMOLOG"/>
    <property type="match status" value="1"/>
</dbReference>
<feature type="repeat" description="WD" evidence="4">
    <location>
        <begin position="192"/>
        <end position="233"/>
    </location>
</feature>
<dbReference type="GO" id="GO:0043161">
    <property type="term" value="P:proteasome-mediated ubiquitin-dependent protein catabolic process"/>
    <property type="evidence" value="ECO:0007669"/>
    <property type="project" value="TreeGrafter"/>
</dbReference>
<dbReference type="SMART" id="SM00320">
    <property type="entry name" value="WD40"/>
    <property type="match status" value="6"/>
</dbReference>
<reference evidence="6 7" key="1">
    <citation type="journal article" date="2019" name="Nat. Ecol. Evol.">
        <title>Megaphylogeny resolves global patterns of mushroom evolution.</title>
        <authorList>
            <person name="Varga T."/>
            <person name="Krizsan K."/>
            <person name="Foldi C."/>
            <person name="Dima B."/>
            <person name="Sanchez-Garcia M."/>
            <person name="Sanchez-Ramirez S."/>
            <person name="Szollosi G.J."/>
            <person name="Szarkandi J.G."/>
            <person name="Papp V."/>
            <person name="Albert L."/>
            <person name="Andreopoulos W."/>
            <person name="Angelini C."/>
            <person name="Antonin V."/>
            <person name="Barry K.W."/>
            <person name="Bougher N.L."/>
            <person name="Buchanan P."/>
            <person name="Buyck B."/>
            <person name="Bense V."/>
            <person name="Catcheside P."/>
            <person name="Chovatia M."/>
            <person name="Cooper J."/>
            <person name="Damon W."/>
            <person name="Desjardin D."/>
            <person name="Finy P."/>
            <person name="Geml J."/>
            <person name="Haridas S."/>
            <person name="Hughes K."/>
            <person name="Justo A."/>
            <person name="Karasinski D."/>
            <person name="Kautmanova I."/>
            <person name="Kiss B."/>
            <person name="Kocsube S."/>
            <person name="Kotiranta H."/>
            <person name="LaButti K.M."/>
            <person name="Lechner B.E."/>
            <person name="Liimatainen K."/>
            <person name="Lipzen A."/>
            <person name="Lukacs Z."/>
            <person name="Mihaltcheva S."/>
            <person name="Morgado L.N."/>
            <person name="Niskanen T."/>
            <person name="Noordeloos M.E."/>
            <person name="Ohm R.A."/>
            <person name="Ortiz-Santana B."/>
            <person name="Ovrebo C."/>
            <person name="Racz N."/>
            <person name="Riley R."/>
            <person name="Savchenko A."/>
            <person name="Shiryaev A."/>
            <person name="Soop K."/>
            <person name="Spirin V."/>
            <person name="Szebenyi C."/>
            <person name="Tomsovsky M."/>
            <person name="Tulloss R.E."/>
            <person name="Uehling J."/>
            <person name="Grigoriev I.V."/>
            <person name="Vagvolgyi C."/>
            <person name="Papp T."/>
            <person name="Martin F.M."/>
            <person name="Miettinen O."/>
            <person name="Hibbett D.S."/>
            <person name="Nagy L.G."/>
        </authorList>
    </citation>
    <scope>NUCLEOTIDE SEQUENCE [LARGE SCALE GENOMIC DNA]</scope>
    <source>
        <strain evidence="6 7">FP101781</strain>
    </source>
</reference>
<dbReference type="PANTHER" id="PTHR22852">
    <property type="entry name" value="LETHAL 2 DENTICLELESS PROTEIN RETINOIC ACID-REGULATED NUCLEAR MATRIX-ASSOCIATED PROTEIN"/>
    <property type="match status" value="1"/>
</dbReference>
<dbReference type="Gene3D" id="2.130.10.10">
    <property type="entry name" value="YVTN repeat-like/Quinoprotein amine dehydrogenase"/>
    <property type="match status" value="2"/>
</dbReference>
<name>A0A4Y7TME3_COPMI</name>
<evidence type="ECO:0000256" key="2">
    <source>
        <dbReference type="ARBA" id="ARBA00022786"/>
    </source>
</evidence>
<gene>
    <name evidence="6" type="ORF">FA13DRAFT_1728169</name>
</gene>
<evidence type="ECO:0000256" key="4">
    <source>
        <dbReference type="PROSITE-ProRule" id="PRU00221"/>
    </source>
</evidence>
<feature type="compositionally biased region" description="Acidic residues" evidence="5">
    <location>
        <begin position="67"/>
        <end position="80"/>
    </location>
</feature>
<dbReference type="Proteomes" id="UP000298030">
    <property type="component" value="Unassembled WGS sequence"/>
</dbReference>
<dbReference type="STRING" id="71717.A0A4Y7TME3"/>
<dbReference type="InterPro" id="IPR001680">
    <property type="entry name" value="WD40_rpt"/>
</dbReference>
<dbReference type="SUPFAM" id="SSF50978">
    <property type="entry name" value="WD40 repeat-like"/>
    <property type="match status" value="1"/>
</dbReference>
<dbReference type="AlphaFoldDB" id="A0A4Y7TME3"/>
<dbReference type="GO" id="GO:0005634">
    <property type="term" value="C:nucleus"/>
    <property type="evidence" value="ECO:0007669"/>
    <property type="project" value="TreeGrafter"/>
</dbReference>
<dbReference type="GO" id="GO:0030674">
    <property type="term" value="F:protein-macromolecule adaptor activity"/>
    <property type="evidence" value="ECO:0007669"/>
    <property type="project" value="TreeGrafter"/>
</dbReference>
<dbReference type="InterPro" id="IPR036322">
    <property type="entry name" value="WD40_repeat_dom_sf"/>
</dbReference>
<evidence type="ECO:0000313" key="6">
    <source>
        <dbReference type="EMBL" id="TEB35367.1"/>
    </source>
</evidence>
<proteinExistence type="inferred from homology"/>
<feature type="region of interest" description="Disordered" evidence="5">
    <location>
        <begin position="1"/>
        <end position="21"/>
    </location>
</feature>
<dbReference type="InterPro" id="IPR015943">
    <property type="entry name" value="WD40/YVTN_repeat-like_dom_sf"/>
</dbReference>
<evidence type="ECO:0000256" key="1">
    <source>
        <dbReference type="ARBA" id="ARBA00004906"/>
    </source>
</evidence>
<comment type="pathway">
    <text evidence="1">Protein modification; protein ubiquitination.</text>
</comment>
<feature type="repeat" description="WD" evidence="4">
    <location>
        <begin position="234"/>
        <end position="269"/>
    </location>
</feature>
<keyword evidence="2" id="KW-0833">Ubl conjugation pathway</keyword>